<feature type="compositionally biased region" description="Polar residues" evidence="1">
    <location>
        <begin position="132"/>
        <end position="146"/>
    </location>
</feature>
<dbReference type="OrthoDB" id="5873285at2759"/>
<protein>
    <submittedName>
        <fullName evidence="2">Uncharacterized protein</fullName>
    </submittedName>
</protein>
<keyword evidence="3" id="KW-1185">Reference proteome</keyword>
<feature type="compositionally biased region" description="Polar residues" evidence="1">
    <location>
        <begin position="169"/>
        <end position="206"/>
    </location>
</feature>
<gene>
    <name evidence="2" type="ORF">OESDEN_03989</name>
</gene>
<feature type="region of interest" description="Disordered" evidence="1">
    <location>
        <begin position="123"/>
        <end position="206"/>
    </location>
</feature>
<dbReference type="Proteomes" id="UP000053660">
    <property type="component" value="Unassembled WGS sequence"/>
</dbReference>
<proteinExistence type="predicted"/>
<name>A0A0B1TIY7_OESDE</name>
<dbReference type="AlphaFoldDB" id="A0A0B1TIY7"/>
<sequence length="206" mass="21550">LAAQLLIQQQGASANPVPSVQSYYPSPSYTDPAIIGMGHLSSSSTANGANSAPTVPPVKASYSNPYQGASNEYESLNSLLNSSFGHHQNGDFNISHQSSTYPSSPSAARSLTASRMQTSSGAFAPPPGFGGVTTSQNTGIGGANTTVPPPSLRPYYNTQIPPPAGLPLQPSQHASFASFNSQHSNWMSSSHGKQTGSLQQQMPWWN</sequence>
<evidence type="ECO:0000313" key="2">
    <source>
        <dbReference type="EMBL" id="KHJ96056.1"/>
    </source>
</evidence>
<evidence type="ECO:0000256" key="1">
    <source>
        <dbReference type="SAM" id="MobiDB-lite"/>
    </source>
</evidence>
<reference evidence="2 3" key="1">
    <citation type="submission" date="2014-03" db="EMBL/GenBank/DDBJ databases">
        <title>Draft genome of the hookworm Oesophagostomum dentatum.</title>
        <authorList>
            <person name="Mitreva M."/>
        </authorList>
    </citation>
    <scope>NUCLEOTIDE SEQUENCE [LARGE SCALE GENOMIC DNA]</scope>
    <source>
        <strain evidence="2 3">OD-Hann</strain>
    </source>
</reference>
<organism evidence="2 3">
    <name type="scientific">Oesophagostomum dentatum</name>
    <name type="common">Nodular worm</name>
    <dbReference type="NCBI Taxonomy" id="61180"/>
    <lineage>
        <taxon>Eukaryota</taxon>
        <taxon>Metazoa</taxon>
        <taxon>Ecdysozoa</taxon>
        <taxon>Nematoda</taxon>
        <taxon>Chromadorea</taxon>
        <taxon>Rhabditida</taxon>
        <taxon>Rhabditina</taxon>
        <taxon>Rhabditomorpha</taxon>
        <taxon>Strongyloidea</taxon>
        <taxon>Strongylidae</taxon>
        <taxon>Oesophagostomum</taxon>
    </lineage>
</organism>
<accession>A0A0B1TIY7</accession>
<feature type="non-terminal residue" evidence="2">
    <location>
        <position position="1"/>
    </location>
</feature>
<dbReference type="EMBL" id="KN549775">
    <property type="protein sequence ID" value="KHJ96056.1"/>
    <property type="molecule type" value="Genomic_DNA"/>
</dbReference>
<evidence type="ECO:0000313" key="3">
    <source>
        <dbReference type="Proteomes" id="UP000053660"/>
    </source>
</evidence>